<feature type="compositionally biased region" description="Low complexity" evidence="1">
    <location>
        <begin position="79"/>
        <end position="95"/>
    </location>
</feature>
<keyword evidence="6" id="KW-1185">Reference proteome</keyword>
<dbReference type="EMBL" id="AQGW01000023">
    <property type="protein sequence ID" value="MBE0383764.1"/>
    <property type="molecule type" value="Genomic_DNA"/>
</dbReference>
<evidence type="ECO:0000313" key="3">
    <source>
        <dbReference type="EMBL" id="MBE0383764.1"/>
    </source>
</evidence>
<feature type="compositionally biased region" description="Polar residues" evidence="1">
    <location>
        <begin position="96"/>
        <end position="106"/>
    </location>
</feature>
<name>A0A2K4XB96_PSEVC</name>
<dbReference type="RefSeq" id="WP_227006946.1">
    <property type="nucleotide sequence ID" value="NZ_AQGW01000023.1"/>
</dbReference>
<sequence length="106" mass="11550">MKIFKNLSACFLLITSCSVISHAGHGSSAPWQACEEKAVNQECSYTTHNKKASGTCQAMNNILMCVRNKPLETLLDKATQPTQPTQPTQSKPTNTIKQSVTPLTNL</sequence>
<accession>A0A2K4XB96</accession>
<feature type="region of interest" description="Disordered" evidence="1">
    <location>
        <begin position="76"/>
        <end position="106"/>
    </location>
</feature>
<evidence type="ECO:0008006" key="7">
    <source>
        <dbReference type="Google" id="ProtNLM"/>
    </source>
</evidence>
<reference evidence="4 5" key="2">
    <citation type="submission" date="2017-11" db="EMBL/GenBank/DDBJ databases">
        <authorList>
            <person name="Han C.G."/>
        </authorList>
    </citation>
    <scope>NUCLEOTIDE SEQUENCE [LARGE SCALE GENOMIC DNA]</scope>
    <source>
        <strain evidence="5">ATCC 43555</strain>
        <strain evidence="4">ATCC43555</strain>
    </source>
</reference>
<feature type="chain" id="PRO_5014335684" description="Lipoprotein" evidence="2">
    <location>
        <begin position="24"/>
        <end position="106"/>
    </location>
</feature>
<dbReference type="EMBL" id="LT965928">
    <property type="protein sequence ID" value="SOU41583.1"/>
    <property type="molecule type" value="Genomic_DNA"/>
</dbReference>
<evidence type="ECO:0000313" key="4">
    <source>
        <dbReference type="EMBL" id="SOU41583.1"/>
    </source>
</evidence>
<feature type="signal peptide" evidence="2">
    <location>
        <begin position="1"/>
        <end position="23"/>
    </location>
</feature>
<gene>
    <name evidence="4" type="ORF">PCAR9_A30769</name>
    <name evidence="3" type="ORF">PCARR_a2077</name>
</gene>
<proteinExistence type="predicted"/>
<protein>
    <recommendedName>
        <fullName evidence="7">Lipoprotein</fullName>
    </recommendedName>
</protein>
<reference evidence="3 6" key="1">
    <citation type="submission" date="2015-06" db="EMBL/GenBank/DDBJ databases">
        <title>Genome sequence of Pseudoalteromonas carrageenovora.</title>
        <authorList>
            <person name="Xie B.-B."/>
            <person name="Rong J.-C."/>
            <person name="Qin Q.-L."/>
            <person name="Zhang Y.-Z."/>
        </authorList>
    </citation>
    <scope>NUCLEOTIDE SEQUENCE [LARGE SCALE GENOMIC DNA]</scope>
    <source>
        <strain evidence="3 6">IAM 12662</strain>
    </source>
</reference>
<organism evidence="4 5">
    <name type="scientific">Pseudoalteromonas carrageenovora IAM 12662</name>
    <dbReference type="NCBI Taxonomy" id="1314868"/>
    <lineage>
        <taxon>Bacteria</taxon>
        <taxon>Pseudomonadati</taxon>
        <taxon>Pseudomonadota</taxon>
        <taxon>Gammaproteobacteria</taxon>
        <taxon>Alteromonadales</taxon>
        <taxon>Pseudoalteromonadaceae</taxon>
        <taxon>Pseudoalteromonas</taxon>
    </lineage>
</organism>
<dbReference type="GeneID" id="93664265"/>
<dbReference type="PROSITE" id="PS51257">
    <property type="entry name" value="PROKAR_LIPOPROTEIN"/>
    <property type="match status" value="1"/>
</dbReference>
<evidence type="ECO:0000313" key="5">
    <source>
        <dbReference type="Proteomes" id="UP000238288"/>
    </source>
</evidence>
<dbReference type="Proteomes" id="UP000238288">
    <property type="component" value="Chromosome PCAR9a"/>
</dbReference>
<keyword evidence="2" id="KW-0732">Signal</keyword>
<evidence type="ECO:0000256" key="1">
    <source>
        <dbReference type="SAM" id="MobiDB-lite"/>
    </source>
</evidence>
<dbReference type="Proteomes" id="UP000615003">
    <property type="component" value="Unassembled WGS sequence"/>
</dbReference>
<evidence type="ECO:0000313" key="6">
    <source>
        <dbReference type="Proteomes" id="UP000615003"/>
    </source>
</evidence>
<evidence type="ECO:0000256" key="2">
    <source>
        <dbReference type="SAM" id="SignalP"/>
    </source>
</evidence>
<dbReference type="AlphaFoldDB" id="A0A2K4XB96"/>